<reference evidence="5" key="1">
    <citation type="submission" date="2022-04" db="EMBL/GenBank/DDBJ databases">
        <title>Carnegiea gigantea Genome sequencing and assembly v2.</title>
        <authorList>
            <person name="Copetti D."/>
            <person name="Sanderson M.J."/>
            <person name="Burquez A."/>
            <person name="Wojciechowski M.F."/>
        </authorList>
    </citation>
    <scope>NUCLEOTIDE SEQUENCE</scope>
    <source>
        <strain evidence="5">SGP5-SGP5p</strain>
        <tissue evidence="5">Aerial part</tissue>
    </source>
</reference>
<evidence type="ECO:0000256" key="2">
    <source>
        <dbReference type="ARBA" id="ARBA00023163"/>
    </source>
</evidence>
<dbReference type="OrthoDB" id="666726at2759"/>
<evidence type="ECO:0000256" key="3">
    <source>
        <dbReference type="PROSITE-ProRule" id="PRU01191"/>
    </source>
</evidence>
<name>A0A9Q1KUN8_9CARY</name>
<protein>
    <submittedName>
        <fullName evidence="5">Uncharacterized protein</fullName>
    </submittedName>
</protein>
<dbReference type="Proteomes" id="UP001153076">
    <property type="component" value="Unassembled WGS sequence"/>
</dbReference>
<sequence>MERKEEYGGMGTPPYNLQCEGLVEGVAVNPQFYESTPKWKKGIKEESIESEPTSVLDNPSPPNSASTLSSSFNGGSSGLGMDDLEGLSFGEGSLLPWFMGEIEDPSLSFKHLLQPSNPLEFGGNDGLEAAIQSSGMDNFNLVESFNSDLRSCNSGSICNGGNDSVNEKGCLLSYASEQGHMVAVSPVEQFRISDVKREVLNPKFGFCEQGTTISQNSGYEHMLGYNQLEHPLERPAKRHNAGNALYTSVVPVPKSSFLGEDHEFLLRNQEQQLLMQQQWLMGLAPQFTPQHPPKPLDDRKQPNSQTLVLRDQLVKIAEMFQTGNFSLAQVILARLNQQLSLSGNPLVRAATFHVKEELERLLTINSFSAAPPQPKSLTLSDVVDRMNAYKLFSEASPVMQFADFTCTQALVEALDDADYIHILDFDIGCGSRWASFIRELPLRKRGTPFLKITAFASSLTHNPFELALVCDNILEFAKEFSVSVDLQVMNLDLFDPTTCTMPNFQSIENEAVAVNFPIWACSHCPFVLSQLLSFIKQCSPKIVTSFDRGCDHFELSFPSHIIRVLDSCSNMLESLHGSSVTLDTSKKIEKFLIKPIIERAILGRIHAPDKMQANKAHRWKNLFTSAGFFPLPFSSFTESQANLVVQRTPVRGFQVEKQQASLVLRWMSHELLAASAWRC</sequence>
<evidence type="ECO:0000313" key="5">
    <source>
        <dbReference type="EMBL" id="KAJ8449395.1"/>
    </source>
</evidence>
<dbReference type="InterPro" id="IPR005202">
    <property type="entry name" value="TF_GRAS"/>
</dbReference>
<dbReference type="PROSITE" id="PS50985">
    <property type="entry name" value="GRAS"/>
    <property type="match status" value="1"/>
</dbReference>
<dbReference type="PANTHER" id="PTHR31636">
    <property type="entry name" value="OSJNBA0084A10.13 PROTEIN-RELATED"/>
    <property type="match status" value="1"/>
</dbReference>
<organism evidence="5 6">
    <name type="scientific">Carnegiea gigantea</name>
    <dbReference type="NCBI Taxonomy" id="171969"/>
    <lineage>
        <taxon>Eukaryota</taxon>
        <taxon>Viridiplantae</taxon>
        <taxon>Streptophyta</taxon>
        <taxon>Embryophyta</taxon>
        <taxon>Tracheophyta</taxon>
        <taxon>Spermatophyta</taxon>
        <taxon>Magnoliopsida</taxon>
        <taxon>eudicotyledons</taxon>
        <taxon>Gunneridae</taxon>
        <taxon>Pentapetalae</taxon>
        <taxon>Caryophyllales</taxon>
        <taxon>Cactineae</taxon>
        <taxon>Cactaceae</taxon>
        <taxon>Cactoideae</taxon>
        <taxon>Echinocereeae</taxon>
        <taxon>Carnegiea</taxon>
    </lineage>
</organism>
<dbReference type="EMBL" id="JAKOGI010000022">
    <property type="protein sequence ID" value="KAJ8449395.1"/>
    <property type="molecule type" value="Genomic_DNA"/>
</dbReference>
<feature type="short sequence motif" description="VHIID" evidence="3">
    <location>
        <begin position="420"/>
        <end position="424"/>
    </location>
</feature>
<comment type="caution">
    <text evidence="3">Lacks conserved residue(s) required for the propagation of feature annotation.</text>
</comment>
<comment type="caution">
    <text evidence="5">The sequence shown here is derived from an EMBL/GenBank/DDBJ whole genome shotgun (WGS) entry which is preliminary data.</text>
</comment>
<accession>A0A9Q1KUN8</accession>
<comment type="similarity">
    <text evidence="3">Belongs to the GRAS family.</text>
</comment>
<feature type="region of interest" description="Leucine repeat II (LRII)" evidence="3">
    <location>
        <begin position="468"/>
        <end position="500"/>
    </location>
</feature>
<feature type="region of interest" description="VHIID" evidence="3">
    <location>
        <begin position="389"/>
        <end position="454"/>
    </location>
</feature>
<dbReference type="Pfam" id="PF03514">
    <property type="entry name" value="GRAS"/>
    <property type="match status" value="1"/>
</dbReference>
<keyword evidence="6" id="KW-1185">Reference proteome</keyword>
<feature type="compositionally biased region" description="Low complexity" evidence="4">
    <location>
        <begin position="63"/>
        <end position="74"/>
    </location>
</feature>
<proteinExistence type="inferred from homology"/>
<evidence type="ECO:0000256" key="4">
    <source>
        <dbReference type="SAM" id="MobiDB-lite"/>
    </source>
</evidence>
<keyword evidence="2" id="KW-0804">Transcription</keyword>
<evidence type="ECO:0000256" key="1">
    <source>
        <dbReference type="ARBA" id="ARBA00023015"/>
    </source>
</evidence>
<feature type="region of interest" description="Disordered" evidence="4">
    <location>
        <begin position="39"/>
        <end position="74"/>
    </location>
</feature>
<dbReference type="AlphaFoldDB" id="A0A9Q1KUN8"/>
<keyword evidence="1" id="KW-0805">Transcription regulation</keyword>
<feature type="region of interest" description="SAW" evidence="3">
    <location>
        <begin position="602"/>
        <end position="678"/>
    </location>
</feature>
<gene>
    <name evidence="5" type="ORF">Cgig2_002527</name>
</gene>
<evidence type="ECO:0000313" key="6">
    <source>
        <dbReference type="Proteomes" id="UP001153076"/>
    </source>
</evidence>